<name>A0A2H9U5I0_9GAMM</name>
<accession>A0A2H9U5I0</accession>
<organism evidence="1 2">
    <name type="scientific">Aeromonas cavernicola</name>
    <dbReference type="NCBI Taxonomy" id="1006623"/>
    <lineage>
        <taxon>Bacteria</taxon>
        <taxon>Pseudomonadati</taxon>
        <taxon>Pseudomonadota</taxon>
        <taxon>Gammaproteobacteria</taxon>
        <taxon>Aeromonadales</taxon>
        <taxon>Aeromonadaceae</taxon>
        <taxon>Aeromonas</taxon>
    </lineage>
</organism>
<gene>
    <name evidence="1" type="ORF">CUC53_08035</name>
</gene>
<evidence type="ECO:0000313" key="2">
    <source>
        <dbReference type="Proteomes" id="UP000235861"/>
    </source>
</evidence>
<protein>
    <submittedName>
        <fullName evidence="1">Uncharacterized protein</fullName>
    </submittedName>
</protein>
<comment type="caution">
    <text evidence="1">The sequence shown here is derived from an EMBL/GenBank/DDBJ whole genome shotgun (WGS) entry which is preliminary data.</text>
</comment>
<dbReference type="EMBL" id="PGGC01000073">
    <property type="protein sequence ID" value="PJG59244.1"/>
    <property type="molecule type" value="Genomic_DNA"/>
</dbReference>
<dbReference type="AlphaFoldDB" id="A0A2H9U5I0"/>
<evidence type="ECO:0000313" key="1">
    <source>
        <dbReference type="EMBL" id="PJG59244.1"/>
    </source>
</evidence>
<proteinExistence type="predicted"/>
<sequence>MKKPSLLAGLFHVCLADFGIISRAALFLTLCAALAHSSAVNDLLSLFSLNSNSTNDYSNPYPVSSAGEWVTLSLVPRAIPSPGVDSPRKPLRSQLPVFLRGDHGDVQTVAGGSGVEITRIERWRRSGGTRDKEWLLSKTEQIWSISGLWRLWLSLLGVTKSRVDADEVTDRHADATVGNFHAKFPVKPP</sequence>
<keyword evidence="2" id="KW-1185">Reference proteome</keyword>
<reference evidence="1 2" key="1">
    <citation type="submission" date="2017-11" db="EMBL/GenBank/DDBJ databases">
        <title>Draft genome sequence of environmental isolate Aeromonas cavernicola sp. nov. MDC 2508.</title>
        <authorList>
            <person name="Colston S.M."/>
            <person name="Navarro A."/>
            <person name="Martinez-Murcia A.J."/>
            <person name="Graf J."/>
        </authorList>
    </citation>
    <scope>NUCLEOTIDE SEQUENCE [LARGE SCALE GENOMIC DNA]</scope>
    <source>
        <strain evidence="1 2">MDC 2508</strain>
    </source>
</reference>
<dbReference type="Proteomes" id="UP000235861">
    <property type="component" value="Unassembled WGS sequence"/>
</dbReference>